<keyword evidence="2" id="KW-1185">Reference proteome</keyword>
<evidence type="ECO:0000313" key="1">
    <source>
        <dbReference type="EMBL" id="KZP17059.1"/>
    </source>
</evidence>
<reference evidence="1 2" key="1">
    <citation type="journal article" date="2016" name="Mol. Biol. Evol.">
        <title>Comparative Genomics of Early-Diverging Mushroom-Forming Fungi Provides Insights into the Origins of Lignocellulose Decay Capabilities.</title>
        <authorList>
            <person name="Nagy L.G."/>
            <person name="Riley R."/>
            <person name="Tritt A."/>
            <person name="Adam C."/>
            <person name="Daum C."/>
            <person name="Floudas D."/>
            <person name="Sun H."/>
            <person name="Yadav J.S."/>
            <person name="Pangilinan J."/>
            <person name="Larsson K.H."/>
            <person name="Matsuura K."/>
            <person name="Barry K."/>
            <person name="Labutti K."/>
            <person name="Kuo R."/>
            <person name="Ohm R.A."/>
            <person name="Bhattacharya S.S."/>
            <person name="Shirouzu T."/>
            <person name="Yoshinaga Y."/>
            <person name="Martin F.M."/>
            <person name="Grigoriev I.V."/>
            <person name="Hibbett D.S."/>
        </authorList>
    </citation>
    <scope>NUCLEOTIDE SEQUENCE [LARGE SCALE GENOMIC DNA]</scope>
    <source>
        <strain evidence="1 2">CBS 109695</strain>
    </source>
</reference>
<name>A0A166FQN4_9AGAM</name>
<evidence type="ECO:0000313" key="2">
    <source>
        <dbReference type="Proteomes" id="UP000076532"/>
    </source>
</evidence>
<dbReference type="AlphaFoldDB" id="A0A166FQN4"/>
<accession>A0A166FQN4</accession>
<proteinExistence type="predicted"/>
<organism evidence="1 2">
    <name type="scientific">Athelia psychrophila</name>
    <dbReference type="NCBI Taxonomy" id="1759441"/>
    <lineage>
        <taxon>Eukaryota</taxon>
        <taxon>Fungi</taxon>
        <taxon>Dikarya</taxon>
        <taxon>Basidiomycota</taxon>
        <taxon>Agaricomycotina</taxon>
        <taxon>Agaricomycetes</taxon>
        <taxon>Agaricomycetidae</taxon>
        <taxon>Atheliales</taxon>
        <taxon>Atheliaceae</taxon>
        <taxon>Athelia</taxon>
    </lineage>
</organism>
<sequence>MTQKMDPDKDSHQKSNVWAGIHQQKGLDFLKLKQSGSRIERKLNASRQGPSIQARDSSLKPLSSVLATTQEIQPDGNNRSQWYTAQRRSLPTKSDIRPRGSQCLLSHVPPEIWEYTFESLLADNDSADPDVAEQLDISNIRLTCRTFATLAKPVAFRHFVFRPFVCQESSDTPHLFLPKGFNVRRSSARLRAWASLDIAPHVRRVSIQPASWDGLYTKEGDGEHLLDAFFRVLPRFSLAIRVDCAGFPCDGYRLGQLNALPWLRHLSVQKCMITADSGQLPSGLLKCVVTLGYNTGYTGDFSSDYHTRTTKWLGVVRRDTVHDIQLALFHLSAATAFLRALSVMGVTQLLTTLIMPGDNELVELLVETLGGGSEPPSLRSLSLLVRRGTLHRPWLYAGPKRAAGLKLRMLQEYTGSPYFLSQSVFVPHAPTLLQLRLYAPLSPGNDLSAPGYIESTLRDLCLCQSGSHDPSYPSYPADRMLGLLGLTCLRVDVAYLPSSLLATISQACPALEELYVSASPGEVGARRGREVRRETPAELIQSLLTKPPLLPLPPRLRLLALGFAYYPAERSSVAAWMDTAGVKNHLFAAVATLADLHVKFNSVLDVHWKMKKAGDRHGSGFESSACHCRLGEGMDVYTTPPLNMLP</sequence>
<gene>
    <name evidence="1" type="ORF">FIBSPDRAFT_934293</name>
</gene>
<protein>
    <submittedName>
        <fullName evidence="1">Uncharacterized protein</fullName>
    </submittedName>
</protein>
<dbReference type="Proteomes" id="UP000076532">
    <property type="component" value="Unassembled WGS sequence"/>
</dbReference>
<dbReference type="EMBL" id="KV417587">
    <property type="protein sequence ID" value="KZP17059.1"/>
    <property type="molecule type" value="Genomic_DNA"/>
</dbReference>
<dbReference type="OrthoDB" id="2864564at2759"/>